<dbReference type="EMBL" id="CAJJDP010000098">
    <property type="protein sequence ID" value="CAD8191281.1"/>
    <property type="molecule type" value="Genomic_DNA"/>
</dbReference>
<dbReference type="AlphaFoldDB" id="A0A8S1WRF0"/>
<organism evidence="1 2">
    <name type="scientific">Paramecium octaurelia</name>
    <dbReference type="NCBI Taxonomy" id="43137"/>
    <lineage>
        <taxon>Eukaryota</taxon>
        <taxon>Sar</taxon>
        <taxon>Alveolata</taxon>
        <taxon>Ciliophora</taxon>
        <taxon>Intramacronucleata</taxon>
        <taxon>Oligohymenophorea</taxon>
        <taxon>Peniculida</taxon>
        <taxon>Parameciidae</taxon>
        <taxon>Paramecium</taxon>
    </lineage>
</organism>
<name>A0A8S1WRF0_PAROT</name>
<dbReference type="Proteomes" id="UP000683925">
    <property type="component" value="Unassembled WGS sequence"/>
</dbReference>
<keyword evidence="2" id="KW-1185">Reference proteome</keyword>
<protein>
    <submittedName>
        <fullName evidence="1">Uncharacterized protein</fullName>
    </submittedName>
</protein>
<comment type="caution">
    <text evidence="1">The sequence shown here is derived from an EMBL/GenBank/DDBJ whole genome shotgun (WGS) entry which is preliminary data.</text>
</comment>
<evidence type="ECO:0000313" key="1">
    <source>
        <dbReference type="EMBL" id="CAD8191281.1"/>
    </source>
</evidence>
<reference evidence="1" key="1">
    <citation type="submission" date="2021-01" db="EMBL/GenBank/DDBJ databases">
        <authorList>
            <consortium name="Genoscope - CEA"/>
            <person name="William W."/>
        </authorList>
    </citation>
    <scope>NUCLEOTIDE SEQUENCE</scope>
</reference>
<gene>
    <name evidence="1" type="ORF">POCTA_138.1.T0990125</name>
</gene>
<accession>A0A8S1WRF0</accession>
<sequence length="35" mass="4334">MMIIKIKYPMRERYIKLCICGIPFLKIETNFFHQD</sequence>
<proteinExistence type="predicted"/>
<evidence type="ECO:0000313" key="2">
    <source>
        <dbReference type="Proteomes" id="UP000683925"/>
    </source>
</evidence>